<name>A0A2G8RUP9_9APHY</name>
<protein>
    <submittedName>
        <fullName evidence="2">Uncharacterized protein</fullName>
    </submittedName>
</protein>
<feature type="compositionally biased region" description="Pro residues" evidence="1">
    <location>
        <begin position="491"/>
        <end position="509"/>
    </location>
</feature>
<feature type="region of interest" description="Disordered" evidence="1">
    <location>
        <begin position="434"/>
        <end position="516"/>
    </location>
</feature>
<accession>A0A2G8RUP9</accession>
<evidence type="ECO:0000256" key="1">
    <source>
        <dbReference type="SAM" id="MobiDB-lite"/>
    </source>
</evidence>
<feature type="compositionally biased region" description="Polar residues" evidence="1">
    <location>
        <begin position="174"/>
        <end position="188"/>
    </location>
</feature>
<dbReference type="EMBL" id="AYKW01000056">
    <property type="protein sequence ID" value="PIL25242.1"/>
    <property type="molecule type" value="Genomic_DNA"/>
</dbReference>
<sequence>MVNNVKLPAKLRGCPPHMFANWSQHAEPPNDVPVAPPNLLVWRHYEPQRATDAVGQPSTVQAAAGAPVAVPSDPEPREDDETQFQGGSSANPIPPSHEQRAEGVELSQNPPLDFYVNGAPITPTDDASLWLSPNLPPAAIPYSSHAPLTPLDALHSSRYRPDCPPRPGPRHASHQATQWAETHASTSRVHGADAAHYPSHSDVLPQGSAHDSDPQVHPTSPSDLYSRLSVDAATGAYCWVGTMNLATLDDPAVRTEPSRHVPLLEHLPQPGQFPPFGYRPPLPQDASFHRRTEPSRFAADVPLSDYLPHQPGQFPPLGYPDVVPQNMLIFGQNDAVGPSQLYSQEDEDVSMDDQQDPYREENAYFHGGVPDIPLPDHLSHQHAQIPPFGYPNVVPILSHPNVLPRDIPVLGQNDAVGHSRPYPPEDVAMDDQEDLHHEGDGYPYWGISASGSQEGRNTNLPNGPVAGPSTNHHEPLAADPGLLNAPWHAEFPPPGGWPLPPQDENPQPPSGYQGHW</sequence>
<comment type="caution">
    <text evidence="2">The sequence shown here is derived from an EMBL/GenBank/DDBJ whole genome shotgun (WGS) entry which is preliminary data.</text>
</comment>
<reference evidence="2 3" key="1">
    <citation type="journal article" date="2015" name="Sci. Rep.">
        <title>Chromosome-level genome map provides insights into diverse defense mechanisms in the medicinal fungus Ganoderma sinense.</title>
        <authorList>
            <person name="Zhu Y."/>
            <person name="Xu J."/>
            <person name="Sun C."/>
            <person name="Zhou S."/>
            <person name="Xu H."/>
            <person name="Nelson D.R."/>
            <person name="Qian J."/>
            <person name="Song J."/>
            <person name="Luo H."/>
            <person name="Xiang L."/>
            <person name="Li Y."/>
            <person name="Xu Z."/>
            <person name="Ji A."/>
            <person name="Wang L."/>
            <person name="Lu S."/>
            <person name="Hayward A."/>
            <person name="Sun W."/>
            <person name="Li X."/>
            <person name="Schwartz D.C."/>
            <person name="Wang Y."/>
            <person name="Chen S."/>
        </authorList>
    </citation>
    <scope>NUCLEOTIDE SEQUENCE [LARGE SCALE GENOMIC DNA]</scope>
    <source>
        <strain evidence="2 3">ZZ0214-1</strain>
    </source>
</reference>
<dbReference type="AlphaFoldDB" id="A0A2G8RUP9"/>
<feature type="region of interest" description="Disordered" evidence="1">
    <location>
        <begin position="51"/>
        <end position="119"/>
    </location>
</feature>
<evidence type="ECO:0000313" key="3">
    <source>
        <dbReference type="Proteomes" id="UP000230002"/>
    </source>
</evidence>
<gene>
    <name evidence="2" type="ORF">GSI_13131</name>
</gene>
<feature type="compositionally biased region" description="Polar residues" evidence="1">
    <location>
        <begin position="449"/>
        <end position="461"/>
    </location>
</feature>
<dbReference type="Proteomes" id="UP000230002">
    <property type="component" value="Unassembled WGS sequence"/>
</dbReference>
<evidence type="ECO:0000313" key="2">
    <source>
        <dbReference type="EMBL" id="PIL25242.1"/>
    </source>
</evidence>
<organism evidence="2 3">
    <name type="scientific">Ganoderma sinense ZZ0214-1</name>
    <dbReference type="NCBI Taxonomy" id="1077348"/>
    <lineage>
        <taxon>Eukaryota</taxon>
        <taxon>Fungi</taxon>
        <taxon>Dikarya</taxon>
        <taxon>Basidiomycota</taxon>
        <taxon>Agaricomycotina</taxon>
        <taxon>Agaricomycetes</taxon>
        <taxon>Polyporales</taxon>
        <taxon>Polyporaceae</taxon>
        <taxon>Ganoderma</taxon>
    </lineage>
</organism>
<feature type="compositionally biased region" description="Low complexity" evidence="1">
    <location>
        <begin position="62"/>
        <end position="71"/>
    </location>
</feature>
<keyword evidence="3" id="KW-1185">Reference proteome</keyword>
<proteinExistence type="predicted"/>
<feature type="region of interest" description="Disordered" evidence="1">
    <location>
        <begin position="156"/>
        <end position="223"/>
    </location>
</feature>